<keyword evidence="3" id="KW-1185">Reference proteome</keyword>
<feature type="transmembrane region" description="Helical" evidence="1">
    <location>
        <begin position="76"/>
        <end position="99"/>
    </location>
</feature>
<keyword evidence="1" id="KW-0812">Transmembrane</keyword>
<feature type="transmembrane region" description="Helical" evidence="1">
    <location>
        <begin position="111"/>
        <end position="132"/>
    </location>
</feature>
<comment type="caution">
    <text evidence="2">The sequence shown here is derived from an EMBL/GenBank/DDBJ whole genome shotgun (WGS) entry which is preliminary data.</text>
</comment>
<reference evidence="2" key="1">
    <citation type="journal article" date="2021" name="Nat. Commun.">
        <title>Genetic determinants of endophytism in the Arabidopsis root mycobiome.</title>
        <authorList>
            <person name="Mesny F."/>
            <person name="Miyauchi S."/>
            <person name="Thiergart T."/>
            <person name="Pickel B."/>
            <person name="Atanasova L."/>
            <person name="Karlsson M."/>
            <person name="Huettel B."/>
            <person name="Barry K.W."/>
            <person name="Haridas S."/>
            <person name="Chen C."/>
            <person name="Bauer D."/>
            <person name="Andreopoulos W."/>
            <person name="Pangilinan J."/>
            <person name="LaButti K."/>
            <person name="Riley R."/>
            <person name="Lipzen A."/>
            <person name="Clum A."/>
            <person name="Drula E."/>
            <person name="Henrissat B."/>
            <person name="Kohler A."/>
            <person name="Grigoriev I.V."/>
            <person name="Martin F.M."/>
            <person name="Hacquard S."/>
        </authorList>
    </citation>
    <scope>NUCLEOTIDE SEQUENCE</scope>
    <source>
        <strain evidence="2">MPI-CAGE-CH-0235</strain>
    </source>
</reference>
<accession>A0A8K0WVY4</accession>
<keyword evidence="1" id="KW-0472">Membrane</keyword>
<name>A0A8K0WVY4_9HYPO</name>
<keyword evidence="1" id="KW-1133">Transmembrane helix</keyword>
<evidence type="ECO:0000313" key="3">
    <source>
        <dbReference type="Proteomes" id="UP000813444"/>
    </source>
</evidence>
<sequence>MNDTLILDIFIGVVITAILRYIFALLISSITNDSPWARFFYAIGARCYEIQSQQLHIPDQYGVFSAGPPRLQSKQALAFACMVMVRVCILYPAAVLMLYMAYISKGINYRYVAAYLAADVAFIAISWAIAILSPNRTLGCNSGDQKLHKE</sequence>
<dbReference type="AlphaFoldDB" id="A0A8K0WVY4"/>
<dbReference type="OrthoDB" id="5096049at2759"/>
<evidence type="ECO:0000256" key="1">
    <source>
        <dbReference type="SAM" id="Phobius"/>
    </source>
</evidence>
<dbReference type="Proteomes" id="UP000813444">
    <property type="component" value="Unassembled WGS sequence"/>
</dbReference>
<organism evidence="2 3">
    <name type="scientific">Stachybotrys elegans</name>
    <dbReference type="NCBI Taxonomy" id="80388"/>
    <lineage>
        <taxon>Eukaryota</taxon>
        <taxon>Fungi</taxon>
        <taxon>Dikarya</taxon>
        <taxon>Ascomycota</taxon>
        <taxon>Pezizomycotina</taxon>
        <taxon>Sordariomycetes</taxon>
        <taxon>Hypocreomycetidae</taxon>
        <taxon>Hypocreales</taxon>
        <taxon>Stachybotryaceae</taxon>
        <taxon>Stachybotrys</taxon>
    </lineage>
</organism>
<gene>
    <name evidence="2" type="ORF">B0I35DRAFT_416540</name>
</gene>
<dbReference type="EMBL" id="JAGPNK010000001">
    <property type="protein sequence ID" value="KAH7328093.1"/>
    <property type="molecule type" value="Genomic_DNA"/>
</dbReference>
<proteinExistence type="predicted"/>
<evidence type="ECO:0000313" key="2">
    <source>
        <dbReference type="EMBL" id="KAH7328093.1"/>
    </source>
</evidence>
<feature type="transmembrane region" description="Helical" evidence="1">
    <location>
        <begin position="7"/>
        <end position="30"/>
    </location>
</feature>
<protein>
    <submittedName>
        <fullName evidence="2">Uncharacterized protein</fullName>
    </submittedName>
</protein>